<evidence type="ECO:0000256" key="2">
    <source>
        <dbReference type="ARBA" id="ARBA00022801"/>
    </source>
</evidence>
<dbReference type="EMBL" id="JXBB01000055">
    <property type="protein sequence ID" value="OAR03604.1"/>
    <property type="molecule type" value="Genomic_DNA"/>
</dbReference>
<evidence type="ECO:0000313" key="6">
    <source>
        <dbReference type="Proteomes" id="UP000243024"/>
    </source>
</evidence>
<dbReference type="GO" id="GO:0009062">
    <property type="term" value="P:fatty acid catabolic process"/>
    <property type="evidence" value="ECO:0007669"/>
    <property type="project" value="TreeGrafter"/>
</dbReference>
<feature type="domain" description="HotDog ACOT-type" evidence="4">
    <location>
        <begin position="1"/>
        <end position="109"/>
    </location>
</feature>
<sequence>MVKTRLIFPKDTNRHGTLFGGELMRDIDDVAAIAAMRHSRRQVVTASIDSIDFLRPIAQNDAITLEAFVTWTGTTSMEVFVKVIAEDMLSGEREVAATAFATFVALDDAMCPAPVPPVYPETEEECLLYDGAPERVAERKRRKEKSRAFARLFEIGRRDG</sequence>
<accession>A0A132N6Q9</accession>
<keyword evidence="6" id="KW-1185">Reference proteome</keyword>
<gene>
    <name evidence="5" type="ORF">SA87_02500</name>
</gene>
<dbReference type="Proteomes" id="UP000243024">
    <property type="component" value="Unassembled WGS sequence"/>
</dbReference>
<evidence type="ECO:0000259" key="4">
    <source>
        <dbReference type="PROSITE" id="PS51770"/>
    </source>
</evidence>
<evidence type="ECO:0000256" key="3">
    <source>
        <dbReference type="PROSITE-ProRule" id="PRU01106"/>
    </source>
</evidence>
<dbReference type="CDD" id="cd03442">
    <property type="entry name" value="BFIT_BACH"/>
    <property type="match status" value="1"/>
</dbReference>
<dbReference type="PANTHER" id="PTHR11049:SF24">
    <property type="entry name" value="CYTOSOLIC ACYL COENZYME A THIOESTER HYDROLASE"/>
    <property type="match status" value="1"/>
</dbReference>
<dbReference type="InterPro" id="IPR033120">
    <property type="entry name" value="HOTDOG_ACOT"/>
</dbReference>
<dbReference type="GO" id="GO:0005829">
    <property type="term" value="C:cytosol"/>
    <property type="evidence" value="ECO:0007669"/>
    <property type="project" value="TreeGrafter"/>
</dbReference>
<dbReference type="InterPro" id="IPR029069">
    <property type="entry name" value="HotDog_dom_sf"/>
</dbReference>
<dbReference type="SUPFAM" id="SSF54637">
    <property type="entry name" value="Thioesterase/thiol ester dehydrase-isomerase"/>
    <property type="match status" value="1"/>
</dbReference>
<dbReference type="Pfam" id="PF03061">
    <property type="entry name" value="4HBT"/>
    <property type="match status" value="1"/>
</dbReference>
<name>A0A132N6Q9_HYDSH</name>
<protein>
    <submittedName>
        <fullName evidence="5">Acyl-CoA thioesterase</fullName>
    </submittedName>
</protein>
<dbReference type="InterPro" id="IPR006683">
    <property type="entry name" value="Thioestr_dom"/>
</dbReference>
<keyword evidence="2 3" id="KW-0378">Hydrolase</keyword>
<dbReference type="GO" id="GO:0052816">
    <property type="term" value="F:long-chain fatty acyl-CoA hydrolase activity"/>
    <property type="evidence" value="ECO:0007669"/>
    <property type="project" value="TreeGrafter"/>
</dbReference>
<evidence type="ECO:0000313" key="5">
    <source>
        <dbReference type="EMBL" id="OAR03604.1"/>
    </source>
</evidence>
<dbReference type="PROSITE" id="PS51770">
    <property type="entry name" value="HOTDOG_ACOT"/>
    <property type="match status" value="1"/>
</dbReference>
<dbReference type="GO" id="GO:0006637">
    <property type="term" value="P:acyl-CoA metabolic process"/>
    <property type="evidence" value="ECO:0007669"/>
    <property type="project" value="TreeGrafter"/>
</dbReference>
<reference evidence="5 6" key="1">
    <citation type="submission" date="2015-09" db="EMBL/GenBank/DDBJ databases">
        <title>Draft genome sequence of Hydrogenibacillus schlegelii DSM 2000.</title>
        <authorList>
            <person name="Hemp J."/>
        </authorList>
    </citation>
    <scope>NUCLEOTIDE SEQUENCE [LARGE SCALE GENOMIC DNA]</scope>
    <source>
        <strain evidence="5 6">MA 48</strain>
    </source>
</reference>
<comment type="similarity">
    <text evidence="1">Belongs to the acyl coenzyme A hydrolase family.</text>
</comment>
<dbReference type="PANTHER" id="PTHR11049">
    <property type="entry name" value="ACYL COENZYME A THIOESTER HYDROLASE"/>
    <property type="match status" value="1"/>
</dbReference>
<proteinExistence type="inferred from homology"/>
<dbReference type="Gene3D" id="3.10.129.10">
    <property type="entry name" value="Hotdog Thioesterase"/>
    <property type="match status" value="1"/>
</dbReference>
<dbReference type="InterPro" id="IPR040170">
    <property type="entry name" value="Cytosol_ACT"/>
</dbReference>
<dbReference type="AlphaFoldDB" id="A0A132N6Q9"/>
<comment type="caution">
    <text evidence="5">The sequence shown here is derived from an EMBL/GenBank/DDBJ whole genome shotgun (WGS) entry which is preliminary data.</text>
</comment>
<organism evidence="5 6">
    <name type="scientific">Hydrogenibacillus schlegelii</name>
    <name type="common">Bacillus schlegelii</name>
    <dbReference type="NCBI Taxonomy" id="1484"/>
    <lineage>
        <taxon>Bacteria</taxon>
        <taxon>Bacillati</taxon>
        <taxon>Bacillota</taxon>
        <taxon>Bacilli</taxon>
        <taxon>Bacillales</taxon>
        <taxon>Bacillales Family X. Incertae Sedis</taxon>
        <taxon>Hydrogenibacillus</taxon>
    </lineage>
</organism>
<dbReference type="STRING" id="1484.SA87_02500"/>
<evidence type="ECO:0000256" key="1">
    <source>
        <dbReference type="ARBA" id="ARBA00010458"/>
    </source>
</evidence>